<dbReference type="GO" id="GO:0008955">
    <property type="term" value="F:peptidoglycan glycosyltransferase activity"/>
    <property type="evidence" value="ECO:0007669"/>
    <property type="project" value="UniProtKB-EC"/>
</dbReference>
<evidence type="ECO:0000313" key="18">
    <source>
        <dbReference type="EMBL" id="GIN60779.1"/>
    </source>
</evidence>
<feature type="compositionally biased region" description="Low complexity" evidence="14">
    <location>
        <begin position="819"/>
        <end position="839"/>
    </location>
</feature>
<evidence type="ECO:0000256" key="8">
    <source>
        <dbReference type="ARBA" id="ARBA00022960"/>
    </source>
</evidence>
<keyword evidence="11" id="KW-0961">Cell wall biogenesis/degradation</keyword>
<dbReference type="Gene3D" id="3.40.710.10">
    <property type="entry name" value="DD-peptidase/beta-lactamase superfamily"/>
    <property type="match status" value="1"/>
</dbReference>
<name>A0A919WFH4_9BACI</name>
<reference evidence="18" key="1">
    <citation type="submission" date="2021-03" db="EMBL/GenBank/DDBJ databases">
        <title>Antimicrobial resistance genes in bacteria isolated from Japanese honey, and their potential for conferring macrolide and lincosamide resistance in the American foulbrood pathogen Paenibacillus larvae.</title>
        <authorList>
            <person name="Okamoto M."/>
            <person name="Kumagai M."/>
            <person name="Kanamori H."/>
            <person name="Takamatsu D."/>
        </authorList>
    </citation>
    <scope>NUCLEOTIDE SEQUENCE</scope>
    <source>
        <strain evidence="18">J27TS8</strain>
    </source>
</reference>
<dbReference type="InterPro" id="IPR023346">
    <property type="entry name" value="Lysozyme-like_dom_sf"/>
</dbReference>
<feature type="compositionally biased region" description="Acidic residues" evidence="14">
    <location>
        <begin position="808"/>
        <end position="818"/>
    </location>
</feature>
<dbReference type="GO" id="GO:0009252">
    <property type="term" value="P:peptidoglycan biosynthetic process"/>
    <property type="evidence" value="ECO:0007669"/>
    <property type="project" value="UniProtKB-KW"/>
</dbReference>
<evidence type="ECO:0000256" key="4">
    <source>
        <dbReference type="ARBA" id="ARBA00022670"/>
    </source>
</evidence>
<dbReference type="SUPFAM" id="SSF56601">
    <property type="entry name" value="beta-lactamase/transpeptidase-like"/>
    <property type="match status" value="1"/>
</dbReference>
<dbReference type="RefSeq" id="WP_137743164.1">
    <property type="nucleotide sequence ID" value="NZ_BORC01000001.1"/>
</dbReference>
<keyword evidence="7" id="KW-0378">Hydrolase</keyword>
<dbReference type="InterPro" id="IPR003961">
    <property type="entry name" value="FN3_dom"/>
</dbReference>
<organism evidence="18 19">
    <name type="scientific">Robertmurraya siralis</name>
    <dbReference type="NCBI Taxonomy" id="77777"/>
    <lineage>
        <taxon>Bacteria</taxon>
        <taxon>Bacillati</taxon>
        <taxon>Bacillota</taxon>
        <taxon>Bacilli</taxon>
        <taxon>Bacillales</taxon>
        <taxon>Bacillaceae</taxon>
        <taxon>Robertmurraya</taxon>
    </lineage>
</organism>
<dbReference type="InterPro" id="IPR036116">
    <property type="entry name" value="FN3_sf"/>
</dbReference>
<sequence>MAEKYQSREERRKQLNSKQKGKGRKKAKISVKRIFLFLVALGIVGLLIGAGTFAYMVKDTPKLDEKLLKDPISSELYDINGNFFAEIGSEKRDYVDYEDIPKQVEEAILATEDTRFYKHNGVDIIRLGGAVVANLTEGFGAEGASTITQQVVKNSFLTPEKTLSRKAQEAWLSIQLERKYTKQQIFEMYVNKIWMDSGGHGIATAAKVYFGKELDELTLAETALLAGMPQSPANYNPFKHPERAEKRRNIVLTLMHKHGFITQEEMEEAKSVDVTSTLVPEDKRSTGDIPYDAFVGHVVKEIKAKYPDIDPFSDGLKIYTTLEPDAQKYVEDILDGDEIEYPDEKFQAGITLLDTATGQIRALGGGRNQTVDFGFNYATDAKRQPGSTIKPIIDYGPAIEFLKWGTYYALDDKPYTYSTGDKISNWDNKHMGVMSMRTALALSRNIPALQAFQAVGAEKAKQFAIDLGIPLKEIHESYSIGGFGGEDKGVSSLEMAGAYSAFGNNGFYTEPYSVVEIELRDGTKLKMKPDSKVVMQDYTAFMITDMLKDVVQSGTGTRANISGLPLAGKTGTTNYPDADKKAYNIPNGAVPDAWFVGYTTNYTAAVWTGYDNKNENYLVGDDQKIGQRLFKNIMEHVHNGKETADFKVPNTVEVVEIEKGTIPAKKASKYTPKNMIITEYAVKGHAPKEVSDKYDRLEAPVDLTADYDTDSNEIVLNWNYVAENENGVQFEIYVKKDDGAEELLTAQSEKTLRMKADYGGYYTFKVIAVRDQQKSDPATAAIQIPDPLIFDGDDENDDNGGPPWGRNEEDEETDEPDNENPGNDEQNDNNNGQPQQGNNRGQGQGQGQGNQNGGNQGNQP</sequence>
<feature type="region of interest" description="Disordered" evidence="14">
    <location>
        <begin position="785"/>
        <end position="860"/>
    </location>
</feature>
<comment type="similarity">
    <text evidence="1">In the C-terminal section; belongs to the transpeptidase family.</text>
</comment>
<dbReference type="Pfam" id="PF00905">
    <property type="entry name" value="Transpeptidase"/>
    <property type="match status" value="1"/>
</dbReference>
<keyword evidence="19" id="KW-1185">Reference proteome</keyword>
<evidence type="ECO:0000256" key="7">
    <source>
        <dbReference type="ARBA" id="ARBA00022801"/>
    </source>
</evidence>
<comment type="caution">
    <text evidence="18">The sequence shown here is derived from an EMBL/GenBank/DDBJ whole genome shotgun (WGS) entry which is preliminary data.</text>
</comment>
<dbReference type="Gene3D" id="1.10.3810.10">
    <property type="entry name" value="Biosynthetic peptidoglycan transglycosylase-like"/>
    <property type="match status" value="1"/>
</dbReference>
<dbReference type="GO" id="GO:0008360">
    <property type="term" value="P:regulation of cell shape"/>
    <property type="evidence" value="ECO:0007669"/>
    <property type="project" value="UniProtKB-KW"/>
</dbReference>
<evidence type="ECO:0000256" key="6">
    <source>
        <dbReference type="ARBA" id="ARBA00022679"/>
    </source>
</evidence>
<dbReference type="InterPro" id="IPR012338">
    <property type="entry name" value="Beta-lactam/transpept-like"/>
</dbReference>
<dbReference type="PANTHER" id="PTHR32282">
    <property type="entry name" value="BINDING PROTEIN TRANSPEPTIDASE, PUTATIVE-RELATED"/>
    <property type="match status" value="1"/>
</dbReference>
<evidence type="ECO:0000256" key="11">
    <source>
        <dbReference type="ARBA" id="ARBA00023316"/>
    </source>
</evidence>
<dbReference type="GO" id="GO:0030288">
    <property type="term" value="C:outer membrane-bounded periplasmic space"/>
    <property type="evidence" value="ECO:0007669"/>
    <property type="project" value="TreeGrafter"/>
</dbReference>
<comment type="similarity">
    <text evidence="2">In the N-terminal section; belongs to the glycosyltransferase 51 family.</text>
</comment>
<dbReference type="SUPFAM" id="SSF49265">
    <property type="entry name" value="Fibronectin type III"/>
    <property type="match status" value="1"/>
</dbReference>
<gene>
    <name evidence="18" type="primary">ponA</name>
    <name evidence="18" type="ORF">J27TS8_07720</name>
</gene>
<dbReference type="Gene3D" id="2.60.40.10">
    <property type="entry name" value="Immunoglobulins"/>
    <property type="match status" value="1"/>
</dbReference>
<feature type="transmembrane region" description="Helical" evidence="15">
    <location>
        <begin position="34"/>
        <end position="57"/>
    </location>
</feature>
<keyword evidence="8" id="KW-0133">Cell shape</keyword>
<dbReference type="Pfam" id="PF00912">
    <property type="entry name" value="Transgly"/>
    <property type="match status" value="1"/>
</dbReference>
<evidence type="ECO:0000256" key="3">
    <source>
        <dbReference type="ARBA" id="ARBA00022645"/>
    </source>
</evidence>
<keyword evidence="15" id="KW-1133">Transmembrane helix</keyword>
<keyword evidence="9" id="KW-0573">Peptidoglycan synthesis</keyword>
<dbReference type="CDD" id="cd00063">
    <property type="entry name" value="FN3"/>
    <property type="match status" value="1"/>
</dbReference>
<keyword evidence="10" id="KW-0511">Multifunctional enzyme</keyword>
<dbReference type="AlphaFoldDB" id="A0A919WFH4"/>
<evidence type="ECO:0000256" key="13">
    <source>
        <dbReference type="ARBA" id="ARBA00049902"/>
    </source>
</evidence>
<dbReference type="GO" id="GO:0071555">
    <property type="term" value="P:cell wall organization"/>
    <property type="evidence" value="ECO:0007669"/>
    <property type="project" value="UniProtKB-KW"/>
</dbReference>
<evidence type="ECO:0000256" key="9">
    <source>
        <dbReference type="ARBA" id="ARBA00022984"/>
    </source>
</evidence>
<feature type="region of interest" description="Disordered" evidence="14">
    <location>
        <begin position="1"/>
        <end position="24"/>
    </location>
</feature>
<dbReference type="InterPro" id="IPR050396">
    <property type="entry name" value="Glycosyltr_51/Transpeptidase"/>
</dbReference>
<dbReference type="InterPro" id="IPR013783">
    <property type="entry name" value="Ig-like_fold"/>
</dbReference>
<proteinExistence type="inferred from homology"/>
<dbReference type="SUPFAM" id="SSF53955">
    <property type="entry name" value="Lysozyme-like"/>
    <property type="match status" value="1"/>
</dbReference>
<comment type="catalytic activity">
    <reaction evidence="12">
        <text>Preferential cleavage: (Ac)2-L-Lys-D-Ala-|-D-Ala. Also transpeptidation of peptidyl-alanyl moieties that are N-acyl substituents of D-alanine.</text>
        <dbReference type="EC" id="3.4.16.4"/>
    </reaction>
</comment>
<dbReference type="GO" id="GO:0006508">
    <property type="term" value="P:proteolysis"/>
    <property type="evidence" value="ECO:0007669"/>
    <property type="project" value="UniProtKB-KW"/>
</dbReference>
<dbReference type="GO" id="GO:0008658">
    <property type="term" value="F:penicillin binding"/>
    <property type="evidence" value="ECO:0007669"/>
    <property type="project" value="InterPro"/>
</dbReference>
<feature type="compositionally biased region" description="Gly residues" evidence="14">
    <location>
        <begin position="840"/>
        <end position="860"/>
    </location>
</feature>
<evidence type="ECO:0000256" key="2">
    <source>
        <dbReference type="ARBA" id="ARBA00007739"/>
    </source>
</evidence>
<dbReference type="InterPro" id="IPR001460">
    <property type="entry name" value="PCN-bd_Tpept"/>
</dbReference>
<keyword evidence="15" id="KW-0472">Membrane</keyword>
<evidence type="ECO:0000256" key="10">
    <source>
        <dbReference type="ARBA" id="ARBA00023268"/>
    </source>
</evidence>
<keyword evidence="6" id="KW-0808">Transferase</keyword>
<evidence type="ECO:0000256" key="1">
    <source>
        <dbReference type="ARBA" id="ARBA00007090"/>
    </source>
</evidence>
<dbReference type="InterPro" id="IPR036950">
    <property type="entry name" value="PBP_transglycosylase"/>
</dbReference>
<feature type="compositionally biased region" description="Basic and acidic residues" evidence="14">
    <location>
        <begin position="1"/>
        <end position="13"/>
    </location>
</feature>
<accession>A0A919WFH4</accession>
<feature type="domain" description="Glycosyl transferase family 51" evidence="17">
    <location>
        <begin position="81"/>
        <end position="255"/>
    </location>
</feature>
<evidence type="ECO:0000256" key="5">
    <source>
        <dbReference type="ARBA" id="ARBA00022676"/>
    </source>
</evidence>
<keyword evidence="3" id="KW-0121">Carboxypeptidase</keyword>
<protein>
    <submittedName>
        <fullName evidence="18">Penicillin-binding protein 1A/1B</fullName>
    </submittedName>
</protein>
<comment type="catalytic activity">
    <reaction evidence="13">
        <text>[GlcNAc-(1-&gt;4)-Mur2Ac(oyl-L-Ala-gamma-D-Glu-L-Lys-D-Ala-D-Ala)](n)-di-trans,octa-cis-undecaprenyl diphosphate + beta-D-GlcNAc-(1-&gt;4)-Mur2Ac(oyl-L-Ala-gamma-D-Glu-L-Lys-D-Ala-D-Ala)-di-trans,octa-cis-undecaprenyl diphosphate = [GlcNAc-(1-&gt;4)-Mur2Ac(oyl-L-Ala-gamma-D-Glu-L-Lys-D-Ala-D-Ala)](n+1)-di-trans,octa-cis-undecaprenyl diphosphate + di-trans,octa-cis-undecaprenyl diphosphate + H(+)</text>
        <dbReference type="Rhea" id="RHEA:23708"/>
        <dbReference type="Rhea" id="RHEA-COMP:9602"/>
        <dbReference type="Rhea" id="RHEA-COMP:9603"/>
        <dbReference type="ChEBI" id="CHEBI:15378"/>
        <dbReference type="ChEBI" id="CHEBI:58405"/>
        <dbReference type="ChEBI" id="CHEBI:60033"/>
        <dbReference type="ChEBI" id="CHEBI:78435"/>
        <dbReference type="EC" id="2.4.99.28"/>
    </reaction>
</comment>
<feature type="domain" description="Penicillin-binding protein transpeptidase" evidence="16">
    <location>
        <begin position="349"/>
        <end position="635"/>
    </location>
</feature>
<evidence type="ECO:0000256" key="15">
    <source>
        <dbReference type="SAM" id="Phobius"/>
    </source>
</evidence>
<keyword evidence="15" id="KW-0812">Transmembrane</keyword>
<dbReference type="InterPro" id="IPR001264">
    <property type="entry name" value="Glyco_trans_51"/>
</dbReference>
<dbReference type="NCBIfam" id="TIGR02074">
    <property type="entry name" value="PBP_1a_fam"/>
    <property type="match status" value="1"/>
</dbReference>
<dbReference type="Proteomes" id="UP000682111">
    <property type="component" value="Unassembled WGS sequence"/>
</dbReference>
<evidence type="ECO:0000256" key="12">
    <source>
        <dbReference type="ARBA" id="ARBA00034000"/>
    </source>
</evidence>
<evidence type="ECO:0000259" key="16">
    <source>
        <dbReference type="Pfam" id="PF00905"/>
    </source>
</evidence>
<dbReference type="GO" id="GO:0009002">
    <property type="term" value="F:serine-type D-Ala-D-Ala carboxypeptidase activity"/>
    <property type="evidence" value="ECO:0007669"/>
    <property type="project" value="UniProtKB-EC"/>
</dbReference>
<dbReference type="OrthoDB" id="9766909at2"/>
<keyword evidence="5" id="KW-0328">Glycosyltransferase</keyword>
<keyword evidence="4" id="KW-0645">Protease</keyword>
<evidence type="ECO:0000256" key="14">
    <source>
        <dbReference type="SAM" id="MobiDB-lite"/>
    </source>
</evidence>
<evidence type="ECO:0000259" key="17">
    <source>
        <dbReference type="Pfam" id="PF00912"/>
    </source>
</evidence>
<dbReference type="FunFam" id="1.10.3810.10:FF:000001">
    <property type="entry name" value="Penicillin-binding protein 1A"/>
    <property type="match status" value="1"/>
</dbReference>
<dbReference type="EMBL" id="BORC01000001">
    <property type="protein sequence ID" value="GIN60779.1"/>
    <property type="molecule type" value="Genomic_DNA"/>
</dbReference>
<evidence type="ECO:0000313" key="19">
    <source>
        <dbReference type="Proteomes" id="UP000682111"/>
    </source>
</evidence>
<dbReference type="PANTHER" id="PTHR32282:SF29">
    <property type="entry name" value="PENICILLIN-BINDING PROTEIN 1A"/>
    <property type="match status" value="1"/>
</dbReference>